<accession>A0A7X0HV10</accession>
<organism evidence="1 2">
    <name type="scientific">Bacillus benzoevorans</name>
    <dbReference type="NCBI Taxonomy" id="1456"/>
    <lineage>
        <taxon>Bacteria</taxon>
        <taxon>Bacillati</taxon>
        <taxon>Bacillota</taxon>
        <taxon>Bacilli</taxon>
        <taxon>Bacillales</taxon>
        <taxon>Bacillaceae</taxon>
        <taxon>Bacillus</taxon>
    </lineage>
</organism>
<evidence type="ECO:0000313" key="1">
    <source>
        <dbReference type="EMBL" id="MBB6447354.1"/>
    </source>
</evidence>
<protein>
    <submittedName>
        <fullName evidence="1">Gas vesicle protein</fullName>
    </submittedName>
</protein>
<gene>
    <name evidence="1" type="ORF">HNR53_004034</name>
</gene>
<dbReference type="EMBL" id="JACHGK010000020">
    <property type="protein sequence ID" value="MBB6447354.1"/>
    <property type="molecule type" value="Genomic_DNA"/>
</dbReference>
<dbReference type="Proteomes" id="UP000531594">
    <property type="component" value="Unassembled WGS sequence"/>
</dbReference>
<dbReference type="RefSeq" id="WP_184529216.1">
    <property type="nucleotide sequence ID" value="NZ_JACHGK010000020.1"/>
</dbReference>
<proteinExistence type="predicted"/>
<keyword evidence="2" id="KW-1185">Reference proteome</keyword>
<sequence length="114" mass="12718">MSGSKFWKGVLLGAVVGGALSLFDRQTRTTVVGNCLKTKEKITYYAKHPDEAAQCMTESARKIRSTIEEVGEDISFITEKVEELRELTPQMVDIVKDTKDVLLDPDEGSDKTFM</sequence>
<comment type="caution">
    <text evidence="1">The sequence shown here is derived from an EMBL/GenBank/DDBJ whole genome shotgun (WGS) entry which is preliminary data.</text>
</comment>
<reference evidence="1 2" key="1">
    <citation type="submission" date="2020-08" db="EMBL/GenBank/DDBJ databases">
        <title>Genomic Encyclopedia of Type Strains, Phase IV (KMG-IV): sequencing the most valuable type-strain genomes for metagenomic binning, comparative biology and taxonomic classification.</title>
        <authorList>
            <person name="Goeker M."/>
        </authorList>
    </citation>
    <scope>NUCLEOTIDE SEQUENCE [LARGE SCALE GENOMIC DNA]</scope>
    <source>
        <strain evidence="1 2">DSM 5391</strain>
    </source>
</reference>
<name>A0A7X0HV10_9BACI</name>
<evidence type="ECO:0000313" key="2">
    <source>
        <dbReference type="Proteomes" id="UP000531594"/>
    </source>
</evidence>
<dbReference type="AlphaFoldDB" id="A0A7X0HV10"/>